<evidence type="ECO:0000256" key="3">
    <source>
        <dbReference type="ARBA" id="ARBA00022989"/>
    </source>
</evidence>
<keyword evidence="3" id="KW-1133">Transmembrane helix</keyword>
<feature type="domain" description="DUF1232" evidence="5">
    <location>
        <begin position="34"/>
        <end position="70"/>
    </location>
</feature>
<evidence type="ECO:0000313" key="6">
    <source>
        <dbReference type="EMBL" id="QDC43468.1"/>
    </source>
</evidence>
<name>A0A5B8CQD5_9PROT</name>
<gene>
    <name evidence="6" type="ORF">FIU01_02290</name>
</gene>
<dbReference type="EMBL" id="CP040946">
    <property type="protein sequence ID" value="QDC43468.1"/>
    <property type="molecule type" value="Genomic_DNA"/>
</dbReference>
<comment type="subcellular location">
    <subcellularLocation>
        <location evidence="1">Endomembrane system</location>
        <topology evidence="1">Multi-pass membrane protein</topology>
    </subcellularLocation>
</comment>
<dbReference type="RefSeq" id="WP_140002530.1">
    <property type="nucleotide sequence ID" value="NZ_CP040946.1"/>
</dbReference>
<dbReference type="KEGG" id="mmec:FIU01_02290"/>
<dbReference type="Proteomes" id="UP000311008">
    <property type="component" value="Chromosome"/>
</dbReference>
<evidence type="ECO:0000259" key="5">
    <source>
        <dbReference type="Pfam" id="PF06803"/>
    </source>
</evidence>
<sequence>MGFRAQLAELASRFKQEVAFYRALHAHPETPKLARGLLWLALAYLVLPFDLIPDFIPVIGQLDELVIVPLLLYLALRLIPVSVRQACRDSVQVALTQK</sequence>
<accession>A0A5B8CQD5</accession>
<evidence type="ECO:0000313" key="7">
    <source>
        <dbReference type="Proteomes" id="UP000311008"/>
    </source>
</evidence>
<reference evidence="7" key="1">
    <citation type="journal article" date="2019" name="ISME J.">
        <title>Evolution in action: habitat transition from sediment to the pelagial leads to genome streamlining in Methylophilaceae.</title>
        <authorList>
            <person name="Salcher M."/>
            <person name="Schaefle D."/>
            <person name="Kaspar M."/>
            <person name="Neuenschwander S.M."/>
            <person name="Ghai R."/>
        </authorList>
    </citation>
    <scope>NUCLEOTIDE SEQUENCE [LARGE SCALE GENOMIC DNA]</scope>
    <source>
        <strain evidence="7">MMS-M-51</strain>
    </source>
</reference>
<dbReference type="OrthoDB" id="9804184at2"/>
<keyword evidence="4" id="KW-0472">Membrane</keyword>
<protein>
    <submittedName>
        <fullName evidence="6">DUF1232 domain-containing protein</fullName>
    </submittedName>
</protein>
<dbReference type="Pfam" id="PF06803">
    <property type="entry name" value="DUF1232"/>
    <property type="match status" value="1"/>
</dbReference>
<evidence type="ECO:0000256" key="2">
    <source>
        <dbReference type="ARBA" id="ARBA00022692"/>
    </source>
</evidence>
<evidence type="ECO:0000256" key="4">
    <source>
        <dbReference type="ARBA" id="ARBA00023136"/>
    </source>
</evidence>
<organism evidence="6 7">
    <name type="scientific">Methylophilus medardicus</name>
    <dbReference type="NCBI Taxonomy" id="2588534"/>
    <lineage>
        <taxon>Bacteria</taxon>
        <taxon>Pseudomonadati</taxon>
        <taxon>Pseudomonadota</taxon>
        <taxon>Betaproteobacteria</taxon>
        <taxon>Nitrosomonadales</taxon>
        <taxon>Methylophilaceae</taxon>
        <taxon>Methylophilus</taxon>
    </lineage>
</organism>
<evidence type="ECO:0000256" key="1">
    <source>
        <dbReference type="ARBA" id="ARBA00004127"/>
    </source>
</evidence>
<dbReference type="GO" id="GO:0012505">
    <property type="term" value="C:endomembrane system"/>
    <property type="evidence" value="ECO:0007669"/>
    <property type="project" value="UniProtKB-SubCell"/>
</dbReference>
<keyword evidence="2" id="KW-0812">Transmembrane</keyword>
<keyword evidence="7" id="KW-1185">Reference proteome</keyword>
<dbReference type="AlphaFoldDB" id="A0A5B8CQD5"/>
<proteinExistence type="predicted"/>
<dbReference type="InterPro" id="IPR010652">
    <property type="entry name" value="DUF1232"/>
</dbReference>